<feature type="compositionally biased region" description="Polar residues" evidence="2">
    <location>
        <begin position="15"/>
        <end position="28"/>
    </location>
</feature>
<dbReference type="AlphaFoldDB" id="A0A5D2FX62"/>
<reference evidence="4 5" key="1">
    <citation type="submission" date="2019-06" db="EMBL/GenBank/DDBJ databases">
        <title>WGS assembly of Gossypium darwinii.</title>
        <authorList>
            <person name="Chen Z.J."/>
            <person name="Sreedasyam A."/>
            <person name="Ando A."/>
            <person name="Song Q."/>
            <person name="De L."/>
            <person name="Hulse-Kemp A."/>
            <person name="Ding M."/>
            <person name="Ye W."/>
            <person name="Kirkbride R."/>
            <person name="Jenkins J."/>
            <person name="Plott C."/>
            <person name="Lovell J."/>
            <person name="Lin Y.-M."/>
            <person name="Vaughn R."/>
            <person name="Liu B."/>
            <person name="Li W."/>
            <person name="Simpson S."/>
            <person name="Scheffler B."/>
            <person name="Saski C."/>
            <person name="Grover C."/>
            <person name="Hu G."/>
            <person name="Conover J."/>
            <person name="Carlson J."/>
            <person name="Shu S."/>
            <person name="Boston L."/>
            <person name="Williams M."/>
            <person name="Peterson D."/>
            <person name="Mcgee K."/>
            <person name="Jones D."/>
            <person name="Wendel J."/>
            <person name="Stelly D."/>
            <person name="Grimwood J."/>
            <person name="Schmutz J."/>
        </authorList>
    </citation>
    <scope>NUCLEOTIDE SEQUENCE [LARGE SCALE GENOMIC DNA]</scope>
    <source>
        <strain evidence="4">1808015.09</strain>
    </source>
</reference>
<sequence>MEKGEKAIQEEENSSSKPGNAFHQSALPTQPMEKPFEYRKRPLSHQELENIARTDPKRAKRIIINRKSALRAKEKKKLYTCKLEPRFQKLKSQAAQASLQFNLLQMEQKSLINENSMLKDHTKLSQQMIELQESKKDVIRKEIKFYQHFVHTQMCGTVGGNMVNNLIPVWVNNSSMVATQGLTLLHPVGQLSNQTQLPSAQATATWTIEKPQQSLSY</sequence>
<evidence type="ECO:0000256" key="2">
    <source>
        <dbReference type="SAM" id="MobiDB-lite"/>
    </source>
</evidence>
<feature type="region of interest" description="Disordered" evidence="2">
    <location>
        <begin position="1"/>
        <end position="34"/>
    </location>
</feature>
<gene>
    <name evidence="4" type="ORF">ES288_A07G191300v1</name>
</gene>
<dbReference type="PANTHER" id="PTHR13690">
    <property type="entry name" value="TRANSCRIPTION FACTOR POSF21-RELATED"/>
    <property type="match status" value="1"/>
</dbReference>
<feature type="domain" description="BZIP" evidence="3">
    <location>
        <begin position="53"/>
        <end position="117"/>
    </location>
</feature>
<name>A0A5D2FX62_GOSDA</name>
<evidence type="ECO:0000256" key="1">
    <source>
        <dbReference type="ARBA" id="ARBA00004123"/>
    </source>
</evidence>
<dbReference type="GO" id="GO:0005634">
    <property type="term" value="C:nucleus"/>
    <property type="evidence" value="ECO:0007669"/>
    <property type="project" value="UniProtKB-SubCell"/>
</dbReference>
<dbReference type="InterPro" id="IPR004827">
    <property type="entry name" value="bZIP"/>
</dbReference>
<dbReference type="InterPro" id="IPR046347">
    <property type="entry name" value="bZIP_sf"/>
</dbReference>
<evidence type="ECO:0000313" key="5">
    <source>
        <dbReference type="Proteomes" id="UP000323506"/>
    </source>
</evidence>
<dbReference type="PANTHER" id="PTHR13690:SF114">
    <property type="entry name" value="TRANSCRIPTION FACTOR RF2A-LIKE"/>
    <property type="match status" value="1"/>
</dbReference>
<evidence type="ECO:0000313" key="4">
    <source>
        <dbReference type="EMBL" id="TYH10617.1"/>
    </source>
</evidence>
<organism evidence="4 5">
    <name type="scientific">Gossypium darwinii</name>
    <name type="common">Darwin's cotton</name>
    <name type="synonym">Gossypium barbadense var. darwinii</name>
    <dbReference type="NCBI Taxonomy" id="34276"/>
    <lineage>
        <taxon>Eukaryota</taxon>
        <taxon>Viridiplantae</taxon>
        <taxon>Streptophyta</taxon>
        <taxon>Embryophyta</taxon>
        <taxon>Tracheophyta</taxon>
        <taxon>Spermatophyta</taxon>
        <taxon>Magnoliopsida</taxon>
        <taxon>eudicotyledons</taxon>
        <taxon>Gunneridae</taxon>
        <taxon>Pentapetalae</taxon>
        <taxon>rosids</taxon>
        <taxon>malvids</taxon>
        <taxon>Malvales</taxon>
        <taxon>Malvaceae</taxon>
        <taxon>Malvoideae</taxon>
        <taxon>Gossypium</taxon>
    </lineage>
</organism>
<dbReference type="Proteomes" id="UP000323506">
    <property type="component" value="Chromosome A07"/>
</dbReference>
<protein>
    <recommendedName>
        <fullName evidence="3">BZIP domain-containing protein</fullName>
    </recommendedName>
</protein>
<dbReference type="GO" id="GO:0003700">
    <property type="term" value="F:DNA-binding transcription factor activity"/>
    <property type="evidence" value="ECO:0007669"/>
    <property type="project" value="InterPro"/>
</dbReference>
<proteinExistence type="predicted"/>
<dbReference type="SUPFAM" id="SSF57959">
    <property type="entry name" value="Leucine zipper domain"/>
    <property type="match status" value="1"/>
</dbReference>
<dbReference type="EMBL" id="CM017694">
    <property type="protein sequence ID" value="TYH10617.1"/>
    <property type="molecule type" value="Genomic_DNA"/>
</dbReference>
<comment type="subcellular location">
    <subcellularLocation>
        <location evidence="1">Nucleus</location>
    </subcellularLocation>
</comment>
<dbReference type="Gene3D" id="1.20.5.170">
    <property type="match status" value="1"/>
</dbReference>
<keyword evidence="5" id="KW-1185">Reference proteome</keyword>
<evidence type="ECO:0000259" key="3">
    <source>
        <dbReference type="SMART" id="SM00338"/>
    </source>
</evidence>
<accession>A0A5D2FX62</accession>
<dbReference type="SMART" id="SM00338">
    <property type="entry name" value="BRLZ"/>
    <property type="match status" value="1"/>
</dbReference>